<dbReference type="PROSITE" id="PS00455">
    <property type="entry name" value="AMP_BINDING"/>
    <property type="match status" value="1"/>
</dbReference>
<dbReference type="InterPro" id="IPR045851">
    <property type="entry name" value="AMP-bd_C_sf"/>
</dbReference>
<reference evidence="5 6" key="1">
    <citation type="submission" date="2016-10" db="EMBL/GenBank/DDBJ databases">
        <authorList>
            <person name="Varghese N."/>
            <person name="Submissions S."/>
        </authorList>
    </citation>
    <scope>NUCLEOTIDE SEQUENCE [LARGE SCALE GENOMIC DNA]</scope>
    <source>
        <strain evidence="5 6">DSM 2260</strain>
    </source>
</reference>
<dbReference type="Pfam" id="PF13193">
    <property type="entry name" value="AMP-binding_C"/>
    <property type="match status" value="1"/>
</dbReference>
<evidence type="ECO:0000313" key="6">
    <source>
        <dbReference type="Proteomes" id="UP000198717"/>
    </source>
</evidence>
<gene>
    <name evidence="5" type="ORF">SAMN04488504_10672</name>
</gene>
<sequence length="528" mass="56819">MYRRQGLPGRERTMPPGSASVDTMPIVHDWLARRAALAPERTALIDADHGERRISFREWNDSASRTAAFLHHALGVGRGDRVAVLAYNCVEFLDLFFACAKLGAVLQPLNWRLSATELGGLLADAEPAVFAFGPEFQAQVEAVRSGASFVRHWLSLAAPGPSERAFSERDTQTDVALPPLELEEDAPWVLCYTGGSTGLPKAAVLTHRSITANAVNTVMGWGLTADDVAILNAPLFHAGGLSVFTAPLAYIGGASVVCRSFDVAGVFDLVQRGVVSLFFGVPTMFIEMQRHPRFDAVDLSRLKLVISGGAPCPAPVFERFFARGVDFKTGYGLTEAGPNNFWLPPEDVRRKPGAVGVPLFHVEARIDGETQPGDVGELLLRGPHLCAGYWRRPEDTARTFADGWLHTGDLATRDAEGCFRIVGRSKDLIISGGENIYPSEVESVLAGHSDVAEVAVIGVADPKWGETPRALVVARPGTAPSAEALLRFCDGRLARYKAPKSIRFVDALPRTSAGKVDRRALGAAHGAP</sequence>
<keyword evidence="6" id="KW-1185">Reference proteome</keyword>
<organism evidence="5 6">
    <name type="scientific">Myxococcus virescens</name>
    <dbReference type="NCBI Taxonomy" id="83456"/>
    <lineage>
        <taxon>Bacteria</taxon>
        <taxon>Pseudomonadati</taxon>
        <taxon>Myxococcota</taxon>
        <taxon>Myxococcia</taxon>
        <taxon>Myxococcales</taxon>
        <taxon>Cystobacterineae</taxon>
        <taxon>Myxococcaceae</taxon>
        <taxon>Myxococcus</taxon>
    </lineage>
</organism>
<feature type="domain" description="AMP-binding enzyme C-terminal" evidence="4">
    <location>
        <begin position="440"/>
        <end position="515"/>
    </location>
</feature>
<dbReference type="InterPro" id="IPR042099">
    <property type="entry name" value="ANL_N_sf"/>
</dbReference>
<dbReference type="PANTHER" id="PTHR43201">
    <property type="entry name" value="ACYL-COA SYNTHETASE"/>
    <property type="match status" value="1"/>
</dbReference>
<evidence type="ECO:0000259" key="3">
    <source>
        <dbReference type="Pfam" id="PF00501"/>
    </source>
</evidence>
<evidence type="ECO:0000259" key="4">
    <source>
        <dbReference type="Pfam" id="PF13193"/>
    </source>
</evidence>
<dbReference type="InterPro" id="IPR000873">
    <property type="entry name" value="AMP-dep_synth/lig_dom"/>
</dbReference>
<dbReference type="EMBL" id="FNAJ01000006">
    <property type="protein sequence ID" value="SDE34232.1"/>
    <property type="molecule type" value="Genomic_DNA"/>
</dbReference>
<proteinExistence type="inferred from homology"/>
<evidence type="ECO:0000313" key="5">
    <source>
        <dbReference type="EMBL" id="SDE34232.1"/>
    </source>
</evidence>
<feature type="domain" description="AMP-dependent synthetase/ligase" evidence="3">
    <location>
        <begin position="32"/>
        <end position="390"/>
    </location>
</feature>
<accession>A0ABY0MSW3</accession>
<dbReference type="SUPFAM" id="SSF56801">
    <property type="entry name" value="Acetyl-CoA synthetase-like"/>
    <property type="match status" value="1"/>
</dbReference>
<dbReference type="Pfam" id="PF00501">
    <property type="entry name" value="AMP-binding"/>
    <property type="match status" value="1"/>
</dbReference>
<keyword evidence="2" id="KW-0436">Ligase</keyword>
<dbReference type="PANTHER" id="PTHR43201:SF5">
    <property type="entry name" value="MEDIUM-CHAIN ACYL-COA LIGASE ACSF2, MITOCHONDRIAL"/>
    <property type="match status" value="1"/>
</dbReference>
<dbReference type="Gene3D" id="3.30.300.30">
    <property type="match status" value="1"/>
</dbReference>
<comment type="similarity">
    <text evidence="1">Belongs to the ATP-dependent AMP-binding enzyme family.</text>
</comment>
<dbReference type="CDD" id="cd17631">
    <property type="entry name" value="FACL_FadD13-like"/>
    <property type="match status" value="1"/>
</dbReference>
<dbReference type="InterPro" id="IPR020845">
    <property type="entry name" value="AMP-binding_CS"/>
</dbReference>
<dbReference type="Proteomes" id="UP000198717">
    <property type="component" value="Unassembled WGS sequence"/>
</dbReference>
<dbReference type="Gene3D" id="3.40.50.12780">
    <property type="entry name" value="N-terminal domain of ligase-like"/>
    <property type="match status" value="1"/>
</dbReference>
<evidence type="ECO:0000256" key="2">
    <source>
        <dbReference type="ARBA" id="ARBA00022598"/>
    </source>
</evidence>
<evidence type="ECO:0000256" key="1">
    <source>
        <dbReference type="ARBA" id="ARBA00006432"/>
    </source>
</evidence>
<name>A0ABY0MSW3_9BACT</name>
<comment type="caution">
    <text evidence="5">The sequence shown here is derived from an EMBL/GenBank/DDBJ whole genome shotgun (WGS) entry which is preliminary data.</text>
</comment>
<dbReference type="InterPro" id="IPR025110">
    <property type="entry name" value="AMP-bd_C"/>
</dbReference>
<protein>
    <submittedName>
        <fullName evidence="5">Fatty-acyl-CoA synthase</fullName>
    </submittedName>
</protein>